<evidence type="ECO:0000313" key="12">
    <source>
        <dbReference type="EMBL" id="NKY69131.1"/>
    </source>
</evidence>
<feature type="region of interest" description="Disordered" evidence="9">
    <location>
        <begin position="1"/>
        <end position="24"/>
    </location>
</feature>
<dbReference type="RefSeq" id="WP_168685191.1">
    <property type="nucleotide sequence ID" value="NZ_JAAXPF010000007.1"/>
</dbReference>
<dbReference type="Gene3D" id="1.10.510.10">
    <property type="entry name" value="Transferase(Phosphotransferase) domain 1"/>
    <property type="match status" value="1"/>
</dbReference>
<keyword evidence="2 12" id="KW-0723">Serine/threonine-protein kinase</keyword>
<dbReference type="Proteomes" id="UP000554284">
    <property type="component" value="Unassembled WGS sequence"/>
</dbReference>
<dbReference type="InterPro" id="IPR011990">
    <property type="entry name" value="TPR-like_helical_dom_sf"/>
</dbReference>
<dbReference type="EMBL" id="JAAXPF010000007">
    <property type="protein sequence ID" value="NKY69131.1"/>
    <property type="molecule type" value="Genomic_DNA"/>
</dbReference>
<dbReference type="InterPro" id="IPR011009">
    <property type="entry name" value="Kinase-like_dom_sf"/>
</dbReference>
<gene>
    <name evidence="12" type="ORF">HF989_07055</name>
    <name evidence="11" type="ORF">JOF50_001264</name>
</gene>
<evidence type="ECO:0000259" key="10">
    <source>
        <dbReference type="PROSITE" id="PS50011"/>
    </source>
</evidence>
<dbReference type="AlphaFoldDB" id="A0A7X6LSL7"/>
<evidence type="ECO:0000256" key="7">
    <source>
        <dbReference type="ARBA" id="ARBA00047899"/>
    </source>
</evidence>
<dbReference type="EC" id="2.7.11.1" evidence="1"/>
<evidence type="ECO:0000313" key="11">
    <source>
        <dbReference type="EMBL" id="MET3944465.1"/>
    </source>
</evidence>
<dbReference type="Gene3D" id="1.25.40.10">
    <property type="entry name" value="Tetratricopeptide repeat domain"/>
    <property type="match status" value="2"/>
</dbReference>
<name>A0A7X6LSL7_9CORY</name>
<evidence type="ECO:0000256" key="9">
    <source>
        <dbReference type="SAM" id="MobiDB-lite"/>
    </source>
</evidence>
<organism evidence="12 13">
    <name type="scientific">Corynebacterium mucifaciens</name>
    <dbReference type="NCBI Taxonomy" id="57171"/>
    <lineage>
        <taxon>Bacteria</taxon>
        <taxon>Bacillati</taxon>
        <taxon>Actinomycetota</taxon>
        <taxon>Actinomycetes</taxon>
        <taxon>Mycobacteriales</taxon>
        <taxon>Corynebacteriaceae</taxon>
        <taxon>Corynebacterium</taxon>
    </lineage>
</organism>
<dbReference type="GO" id="GO:0005524">
    <property type="term" value="F:ATP binding"/>
    <property type="evidence" value="ECO:0007669"/>
    <property type="project" value="UniProtKB-KW"/>
</dbReference>
<evidence type="ECO:0000256" key="5">
    <source>
        <dbReference type="ARBA" id="ARBA00022777"/>
    </source>
</evidence>
<dbReference type="InterPro" id="IPR031636">
    <property type="entry name" value="PknG_TPR"/>
</dbReference>
<dbReference type="PROSITE" id="PS50011">
    <property type="entry name" value="PROTEIN_KINASE_DOM"/>
    <property type="match status" value="1"/>
</dbReference>
<keyword evidence="6" id="KW-0067">ATP-binding</keyword>
<comment type="catalytic activity">
    <reaction evidence="8">
        <text>L-seryl-[protein] + ATP = O-phospho-L-seryl-[protein] + ADP + H(+)</text>
        <dbReference type="Rhea" id="RHEA:17989"/>
        <dbReference type="Rhea" id="RHEA-COMP:9863"/>
        <dbReference type="Rhea" id="RHEA-COMP:11604"/>
        <dbReference type="ChEBI" id="CHEBI:15378"/>
        <dbReference type="ChEBI" id="CHEBI:29999"/>
        <dbReference type="ChEBI" id="CHEBI:30616"/>
        <dbReference type="ChEBI" id="CHEBI:83421"/>
        <dbReference type="ChEBI" id="CHEBI:456216"/>
        <dbReference type="EC" id="2.7.11.1"/>
    </reaction>
</comment>
<evidence type="ECO:0000313" key="13">
    <source>
        <dbReference type="Proteomes" id="UP000554284"/>
    </source>
</evidence>
<dbReference type="Pfam" id="PF16918">
    <property type="entry name" value="PknG_TPR"/>
    <property type="match status" value="1"/>
</dbReference>
<keyword evidence="3 11" id="KW-0808">Transferase</keyword>
<evidence type="ECO:0000256" key="1">
    <source>
        <dbReference type="ARBA" id="ARBA00012513"/>
    </source>
</evidence>
<comment type="caution">
    <text evidence="12">The sequence shown here is derived from an EMBL/GenBank/DDBJ whole genome shotgun (WGS) entry which is preliminary data.</text>
</comment>
<comment type="catalytic activity">
    <reaction evidence="7">
        <text>L-threonyl-[protein] + ATP = O-phospho-L-threonyl-[protein] + ADP + H(+)</text>
        <dbReference type="Rhea" id="RHEA:46608"/>
        <dbReference type="Rhea" id="RHEA-COMP:11060"/>
        <dbReference type="Rhea" id="RHEA-COMP:11605"/>
        <dbReference type="ChEBI" id="CHEBI:15378"/>
        <dbReference type="ChEBI" id="CHEBI:30013"/>
        <dbReference type="ChEBI" id="CHEBI:30616"/>
        <dbReference type="ChEBI" id="CHEBI:61977"/>
        <dbReference type="ChEBI" id="CHEBI:456216"/>
        <dbReference type="EC" id="2.7.11.1"/>
    </reaction>
</comment>
<keyword evidence="5 12" id="KW-0418">Kinase</keyword>
<dbReference type="SUPFAM" id="SSF56112">
    <property type="entry name" value="Protein kinase-like (PK-like)"/>
    <property type="match status" value="1"/>
</dbReference>
<evidence type="ECO:0000256" key="2">
    <source>
        <dbReference type="ARBA" id="ARBA00022527"/>
    </source>
</evidence>
<protein>
    <recommendedName>
        <fullName evidence="1">non-specific serine/threonine protein kinase</fullName>
        <ecNumber evidence="1">2.7.11.1</ecNumber>
    </recommendedName>
</protein>
<accession>A0A7X6LSL7</accession>
<proteinExistence type="predicted"/>
<evidence type="ECO:0000256" key="3">
    <source>
        <dbReference type="ARBA" id="ARBA00022679"/>
    </source>
</evidence>
<evidence type="ECO:0000256" key="8">
    <source>
        <dbReference type="ARBA" id="ARBA00048679"/>
    </source>
</evidence>
<keyword evidence="14" id="KW-1185">Reference proteome</keyword>
<evidence type="ECO:0000256" key="6">
    <source>
        <dbReference type="ARBA" id="ARBA00022840"/>
    </source>
</evidence>
<dbReference type="PROSITE" id="PS00108">
    <property type="entry name" value="PROTEIN_KINASE_ST"/>
    <property type="match status" value="1"/>
</dbReference>
<keyword evidence="4" id="KW-0547">Nucleotide-binding</keyword>
<dbReference type="GO" id="GO:0004674">
    <property type="term" value="F:protein serine/threonine kinase activity"/>
    <property type="evidence" value="ECO:0007669"/>
    <property type="project" value="UniProtKB-KW"/>
</dbReference>
<dbReference type="Gene3D" id="3.30.200.20">
    <property type="entry name" value="Phosphorylase Kinase, domain 1"/>
    <property type="match status" value="1"/>
</dbReference>
<dbReference type="Proteomes" id="UP001549139">
    <property type="component" value="Unassembled WGS sequence"/>
</dbReference>
<dbReference type="PANTHER" id="PTHR24363:SF0">
    <property type="entry name" value="SERINE_THREONINE KINASE LIKE DOMAIN CONTAINING 1"/>
    <property type="match status" value="1"/>
</dbReference>
<feature type="domain" description="Protein kinase" evidence="10">
    <location>
        <begin position="140"/>
        <end position="385"/>
    </location>
</feature>
<dbReference type="InterPro" id="IPR008271">
    <property type="entry name" value="Ser/Thr_kinase_AS"/>
</dbReference>
<dbReference type="CDD" id="cd14014">
    <property type="entry name" value="STKc_PknB_like"/>
    <property type="match status" value="1"/>
</dbReference>
<dbReference type="FunFam" id="1.10.510.10:FF:000306">
    <property type="entry name" value="Serine/threonine protein kinase"/>
    <property type="match status" value="1"/>
</dbReference>
<sequence length="790" mass="86697">MSDTPEEAQPTEAVAFDPFADDEEPATEAVAFDPFADDEDETDYSAMGEMAGLLQDLDKLRKGGKREDTSQRSRRQALDTFRERRGARRVTRVVADGMVELPWVEPTQPKEALIDPEPAVVRKGLTPPVLQPGDVVAGQYEIMGVIAHGGMGWIYLAQDHYVAGRVVVLKGLHSTENPDEAAAAAAEREFLADITHPGIVQIFNFIDDPRVPGGFTVMEYVGGPSLRAWRNASKSGVIEPDIAIAYLLEVLPALDYLHSRGVVYNDLKPDNIIVTEDRVTLIDMGAVSGIGAFGFIYGTKGFQAPEVASQGPSIASDVYTVGRTLASLVVDLPQTDGVYDAGIPTPAEEPLFRQYTSLYRLIARCCDEDPARRFTSLPELEAQLLGVLREVVAVRDGRTFPAQHSLFSPQRTTFGTKHLVFRTDQLIDGIARSVDITPQEVVAALPSPLIDRSDVGATMLQGSSYAEPRETLEMLRHAMSTPQYEHSVEIPFGVVRTMIDLGLTGQARAWLRSLTERFGSNWRYCWYTGVVETLLGNFDAAKNSFAQVLYQLPGEAAPKLALAAVSELILQEEGLQDSELLDDELAPAAAGLAQHLCDVPNSAFEQMAASGVTDATWSMHTPSPEGLRFHAIRLYALVWLTNPTTVSSAFGLARMLMCEEEVDLAIKALDKVPGASRHSRMAQLTAILCLVAGQPTESQIRLAARRLEQIPSTEPRFLQIKVSVIEAGLTHLREHGTAGPAPLFEYPFTMRELRRGLAHTLRAQARIAPYPRHRYALVDMANKVRPATWF</sequence>
<dbReference type="EMBL" id="JBEPNZ010000001">
    <property type="protein sequence ID" value="MET3944465.1"/>
    <property type="molecule type" value="Genomic_DNA"/>
</dbReference>
<evidence type="ECO:0000313" key="14">
    <source>
        <dbReference type="Proteomes" id="UP001549139"/>
    </source>
</evidence>
<evidence type="ECO:0000256" key="4">
    <source>
        <dbReference type="ARBA" id="ARBA00022741"/>
    </source>
</evidence>
<dbReference type="Pfam" id="PF00069">
    <property type="entry name" value="Pkinase"/>
    <property type="match status" value="1"/>
</dbReference>
<dbReference type="InterPro" id="IPR000719">
    <property type="entry name" value="Prot_kinase_dom"/>
</dbReference>
<dbReference type="SMART" id="SM00220">
    <property type="entry name" value="S_TKc"/>
    <property type="match status" value="1"/>
</dbReference>
<reference evidence="11 14" key="2">
    <citation type="submission" date="2024-06" db="EMBL/GenBank/DDBJ databases">
        <title>Sequencing the genomes of 1000 actinobacteria strains.</title>
        <authorList>
            <person name="Klenk H.-P."/>
        </authorList>
    </citation>
    <scope>NUCLEOTIDE SEQUENCE [LARGE SCALE GENOMIC DNA]</scope>
    <source>
        <strain evidence="11 14">DSM 44265</strain>
    </source>
</reference>
<dbReference type="PANTHER" id="PTHR24363">
    <property type="entry name" value="SERINE/THREONINE PROTEIN KINASE"/>
    <property type="match status" value="1"/>
</dbReference>
<reference evidence="12 13" key="1">
    <citation type="submission" date="2020-04" db="EMBL/GenBank/DDBJ databases">
        <title>MicrobeNet Type strains.</title>
        <authorList>
            <person name="Nicholson A.C."/>
        </authorList>
    </citation>
    <scope>NUCLEOTIDE SEQUENCE [LARGE SCALE GENOMIC DNA]</scope>
    <source>
        <strain evidence="12 13">ATCC 700355</strain>
    </source>
</reference>